<dbReference type="OrthoDB" id="9801622at2"/>
<protein>
    <recommendedName>
        <fullName evidence="1">undecaprenyl-diphosphate phosphatase</fullName>
        <ecNumber evidence="1">3.6.1.27</ecNumber>
    </recommendedName>
    <alternativeName>
        <fullName evidence="2">Undecaprenyl pyrophosphate phosphatase</fullName>
    </alternativeName>
</protein>
<evidence type="ECO:0000256" key="1">
    <source>
        <dbReference type="ARBA" id="ARBA00012374"/>
    </source>
</evidence>
<dbReference type="Gene3D" id="1.20.144.10">
    <property type="entry name" value="Phosphatidic acid phosphatase type 2/haloperoxidase"/>
    <property type="match status" value="1"/>
</dbReference>
<feature type="transmembrane region" description="Helical" evidence="4">
    <location>
        <begin position="28"/>
        <end position="47"/>
    </location>
</feature>
<dbReference type="Pfam" id="PF01569">
    <property type="entry name" value="PAP2"/>
    <property type="match status" value="1"/>
</dbReference>
<feature type="transmembrane region" description="Helical" evidence="4">
    <location>
        <begin position="153"/>
        <end position="174"/>
    </location>
</feature>
<dbReference type="RefSeq" id="WP_076942311.1">
    <property type="nucleotide sequence ID" value="NZ_MOXD01000005.1"/>
</dbReference>
<feature type="transmembrane region" description="Helical" evidence="4">
    <location>
        <begin position="102"/>
        <end position="122"/>
    </location>
</feature>
<dbReference type="SUPFAM" id="SSF48317">
    <property type="entry name" value="Acid phosphatase/Vanadium-dependent haloperoxidase"/>
    <property type="match status" value="1"/>
</dbReference>
<dbReference type="CDD" id="cd03385">
    <property type="entry name" value="PAP2_BcrC_like"/>
    <property type="match status" value="1"/>
</dbReference>
<gene>
    <name evidence="6" type="ORF">BMI79_11360</name>
</gene>
<comment type="caution">
    <text evidence="6">The sequence shown here is derived from an EMBL/GenBank/DDBJ whole genome shotgun (WGS) entry which is preliminary data.</text>
</comment>
<comment type="catalytic activity">
    <reaction evidence="3">
        <text>di-trans,octa-cis-undecaprenyl diphosphate + H2O = di-trans,octa-cis-undecaprenyl phosphate + phosphate + H(+)</text>
        <dbReference type="Rhea" id="RHEA:28094"/>
        <dbReference type="ChEBI" id="CHEBI:15377"/>
        <dbReference type="ChEBI" id="CHEBI:15378"/>
        <dbReference type="ChEBI" id="CHEBI:43474"/>
        <dbReference type="ChEBI" id="CHEBI:58405"/>
        <dbReference type="ChEBI" id="CHEBI:60392"/>
        <dbReference type="EC" id="3.6.1.27"/>
    </reaction>
</comment>
<dbReference type="AlphaFoldDB" id="A0A1S8CJ49"/>
<dbReference type="GO" id="GO:0005886">
    <property type="term" value="C:plasma membrane"/>
    <property type="evidence" value="ECO:0007669"/>
    <property type="project" value="InterPro"/>
</dbReference>
<evidence type="ECO:0000256" key="4">
    <source>
        <dbReference type="SAM" id="Phobius"/>
    </source>
</evidence>
<evidence type="ECO:0000256" key="3">
    <source>
        <dbReference type="ARBA" id="ARBA00047594"/>
    </source>
</evidence>
<keyword evidence="4" id="KW-0472">Membrane</keyword>
<dbReference type="NCBIfam" id="NF008813">
    <property type="entry name" value="PRK11837.1"/>
    <property type="match status" value="1"/>
</dbReference>
<proteinExistence type="predicted"/>
<evidence type="ECO:0000256" key="2">
    <source>
        <dbReference type="ARBA" id="ARBA00032707"/>
    </source>
</evidence>
<evidence type="ECO:0000313" key="6">
    <source>
        <dbReference type="EMBL" id="OMQ23022.1"/>
    </source>
</evidence>
<keyword evidence="4" id="KW-0812">Transmembrane</keyword>
<accession>A0A1S8CJ49</accession>
<feature type="transmembrane region" description="Helical" evidence="4">
    <location>
        <begin position="59"/>
        <end position="82"/>
    </location>
</feature>
<evidence type="ECO:0000313" key="7">
    <source>
        <dbReference type="Proteomes" id="UP000216021"/>
    </source>
</evidence>
<dbReference type="InterPro" id="IPR036938">
    <property type="entry name" value="PAP2/HPO_sf"/>
</dbReference>
<keyword evidence="4" id="KW-1133">Transmembrane helix</keyword>
<feature type="domain" description="Phosphatidic acid phosphatase type 2/haloperoxidase" evidence="5">
    <location>
        <begin position="60"/>
        <end position="168"/>
    </location>
</feature>
<dbReference type="InterPro" id="IPR000326">
    <property type="entry name" value="PAP2/HPO"/>
</dbReference>
<dbReference type="Proteomes" id="UP000216021">
    <property type="component" value="Unassembled WGS sequence"/>
</dbReference>
<dbReference type="GO" id="GO:0050380">
    <property type="term" value="F:undecaprenyl-diphosphatase activity"/>
    <property type="evidence" value="ECO:0007669"/>
    <property type="project" value="UniProtKB-EC"/>
</dbReference>
<evidence type="ECO:0000259" key="5">
    <source>
        <dbReference type="SMART" id="SM00014"/>
    </source>
</evidence>
<reference evidence="6 7" key="1">
    <citation type="submission" date="2016-11" db="EMBL/GenBank/DDBJ databases">
        <title>Rahnella oryzae sp. nov., isolated from rice root.</title>
        <authorList>
            <person name="Zhang X.-X."/>
            <person name="Zhang J."/>
        </authorList>
    </citation>
    <scope>NUCLEOTIDE SEQUENCE [LARGE SCALE GENOMIC DNA]</scope>
    <source>
        <strain evidence="6 7">J11-6</strain>
    </source>
</reference>
<name>A0A1S8CJ49_9GAMM</name>
<dbReference type="SMART" id="SM00014">
    <property type="entry name" value="acidPPc"/>
    <property type="match status" value="1"/>
</dbReference>
<keyword evidence="7" id="KW-1185">Reference proteome</keyword>
<dbReference type="EC" id="3.6.1.27" evidence="1"/>
<organism evidence="6 7">
    <name type="scientific">Serratia oryzae</name>
    <dbReference type="NCBI Taxonomy" id="2034155"/>
    <lineage>
        <taxon>Bacteria</taxon>
        <taxon>Pseudomonadati</taxon>
        <taxon>Pseudomonadota</taxon>
        <taxon>Gammaproteobacteria</taxon>
        <taxon>Enterobacterales</taxon>
        <taxon>Yersiniaceae</taxon>
        <taxon>Serratia</taxon>
    </lineage>
</organism>
<dbReference type="EMBL" id="MOXD01000005">
    <property type="protein sequence ID" value="OMQ23022.1"/>
    <property type="molecule type" value="Genomic_DNA"/>
</dbReference>
<dbReference type="PANTHER" id="PTHR14969">
    <property type="entry name" value="SPHINGOSINE-1-PHOSPHATE PHOSPHOHYDROLASE"/>
    <property type="match status" value="1"/>
</dbReference>
<dbReference type="STRING" id="2034155.BMI79_11360"/>
<sequence length="201" mass="22585">MEQLNYLLFAWINATPASPEWLIDLATFIARDLIAIIPLLIIGLWFWGQQQQLNSQREVVAKATIALLFAMSASAAIGMLLPHERPFAVDVGYTFLAHAPNSSFPSNHGTAIFTFALAFLFWHRTWSGLLLLAVAVAIAWSRVFLGVHWPLDMLGGFLVGLVGCLFAQLLWNLFGEAIARQLTRLYHFLFAFPIRKGWVKE</sequence>
<dbReference type="InterPro" id="IPR033879">
    <property type="entry name" value="UPP_Pase"/>
</dbReference>
<dbReference type="PANTHER" id="PTHR14969:SF13">
    <property type="entry name" value="AT30094P"/>
    <property type="match status" value="1"/>
</dbReference>
<feature type="transmembrane region" description="Helical" evidence="4">
    <location>
        <begin position="129"/>
        <end position="147"/>
    </location>
</feature>